<gene>
    <name evidence="3" type="ORF">EV200_10635</name>
    <name evidence="2" type="ORF">GCM10011413_33360</name>
</gene>
<keyword evidence="5" id="KW-1185">Reference proteome</keyword>
<dbReference type="OrthoDB" id="3216107at2"/>
<evidence type="ECO:0000313" key="2">
    <source>
        <dbReference type="EMBL" id="GGE64266.1"/>
    </source>
</evidence>
<organism evidence="3 4">
    <name type="scientific">Pedobacter psychrotolerans</name>
    <dbReference type="NCBI Taxonomy" id="1843235"/>
    <lineage>
        <taxon>Bacteria</taxon>
        <taxon>Pseudomonadati</taxon>
        <taxon>Bacteroidota</taxon>
        <taxon>Sphingobacteriia</taxon>
        <taxon>Sphingobacteriales</taxon>
        <taxon>Sphingobacteriaceae</taxon>
        <taxon>Pedobacter</taxon>
    </lineage>
</organism>
<dbReference type="AlphaFoldDB" id="A0A4R2H7H7"/>
<dbReference type="Pfam" id="PF00583">
    <property type="entry name" value="Acetyltransf_1"/>
    <property type="match status" value="1"/>
</dbReference>
<dbReference type="Proteomes" id="UP000622648">
    <property type="component" value="Unassembled WGS sequence"/>
</dbReference>
<accession>A0A4R2H7H7</accession>
<dbReference type="CDD" id="cd04301">
    <property type="entry name" value="NAT_SF"/>
    <property type="match status" value="1"/>
</dbReference>
<dbReference type="Gene3D" id="3.40.630.30">
    <property type="match status" value="1"/>
</dbReference>
<feature type="domain" description="N-acetyltransferase" evidence="1">
    <location>
        <begin position="1"/>
        <end position="140"/>
    </location>
</feature>
<dbReference type="EMBL" id="BMJO01000006">
    <property type="protein sequence ID" value="GGE64266.1"/>
    <property type="molecule type" value="Genomic_DNA"/>
</dbReference>
<dbReference type="InterPro" id="IPR053144">
    <property type="entry name" value="Acetyltransferase_Butenolide"/>
</dbReference>
<proteinExistence type="predicted"/>
<sequence length="151" mass="17593">MQISENDFIFSDQKELLQIESIHHYLSKESYWAKNIPLELVKRSIENSLCFGIYKNQEQIGFARWVTDKATFGWLCDVYIAAAYRGLGLSKKLMAFMIFHPDLQGLRRYQLATLDAHSLYEQFGFKALENPDRQMGIVLPNIYQETDTEAD</sequence>
<dbReference type="RefSeq" id="WP_132534208.1">
    <property type="nucleotide sequence ID" value="NZ_BMJO01000006.1"/>
</dbReference>
<dbReference type="PROSITE" id="PS51186">
    <property type="entry name" value="GNAT"/>
    <property type="match status" value="1"/>
</dbReference>
<evidence type="ECO:0000313" key="5">
    <source>
        <dbReference type="Proteomes" id="UP000622648"/>
    </source>
</evidence>
<name>A0A4R2H7H7_9SPHI</name>
<comment type="caution">
    <text evidence="3">The sequence shown here is derived from an EMBL/GenBank/DDBJ whole genome shotgun (WGS) entry which is preliminary data.</text>
</comment>
<dbReference type="GO" id="GO:0016747">
    <property type="term" value="F:acyltransferase activity, transferring groups other than amino-acyl groups"/>
    <property type="evidence" value="ECO:0007669"/>
    <property type="project" value="InterPro"/>
</dbReference>
<evidence type="ECO:0000259" key="1">
    <source>
        <dbReference type="PROSITE" id="PS51186"/>
    </source>
</evidence>
<reference evidence="2" key="1">
    <citation type="journal article" date="2014" name="Int. J. Syst. Evol. Microbiol.">
        <title>Complete genome of a new Firmicutes species belonging to the dominant human colonic microbiota ('Ruminococcus bicirculans') reveals two chromosomes and a selective capacity to utilize plant glucans.</title>
        <authorList>
            <consortium name="NISC Comparative Sequencing Program"/>
            <person name="Wegmann U."/>
            <person name="Louis P."/>
            <person name="Goesmann A."/>
            <person name="Henrissat B."/>
            <person name="Duncan S.H."/>
            <person name="Flint H.J."/>
        </authorList>
    </citation>
    <scope>NUCLEOTIDE SEQUENCE</scope>
    <source>
        <strain evidence="2">CGMCC 1.15644</strain>
    </source>
</reference>
<keyword evidence="3" id="KW-0808">Transferase</keyword>
<dbReference type="InterPro" id="IPR016181">
    <property type="entry name" value="Acyl_CoA_acyltransferase"/>
</dbReference>
<reference evidence="5" key="2">
    <citation type="journal article" date="2019" name="Int. J. Syst. Evol. Microbiol.">
        <title>The Global Catalogue of Microorganisms (GCM) 10K type strain sequencing project: providing services to taxonomists for standard genome sequencing and annotation.</title>
        <authorList>
            <consortium name="The Broad Institute Genomics Platform"/>
            <consortium name="The Broad Institute Genome Sequencing Center for Infectious Disease"/>
            <person name="Wu L."/>
            <person name="Ma J."/>
        </authorList>
    </citation>
    <scope>NUCLEOTIDE SEQUENCE [LARGE SCALE GENOMIC DNA]</scope>
    <source>
        <strain evidence="5">CGMCC 1.15644</strain>
    </source>
</reference>
<evidence type="ECO:0000313" key="3">
    <source>
        <dbReference type="EMBL" id="TCO22396.1"/>
    </source>
</evidence>
<dbReference type="EMBL" id="SLWO01000006">
    <property type="protein sequence ID" value="TCO22396.1"/>
    <property type="molecule type" value="Genomic_DNA"/>
</dbReference>
<dbReference type="PANTHER" id="PTHR43233">
    <property type="entry name" value="FAMILY N-ACETYLTRANSFERASE, PUTATIVE (AFU_ORTHOLOGUE AFUA_6G03350)-RELATED"/>
    <property type="match status" value="1"/>
</dbReference>
<evidence type="ECO:0000313" key="4">
    <source>
        <dbReference type="Proteomes" id="UP000295684"/>
    </source>
</evidence>
<reference evidence="3 4" key="3">
    <citation type="submission" date="2019-03" db="EMBL/GenBank/DDBJ databases">
        <title>Genomic Encyclopedia of Type Strains, Phase IV (KMG-IV): sequencing the most valuable type-strain genomes for metagenomic binning, comparative biology and taxonomic classification.</title>
        <authorList>
            <person name="Goeker M."/>
        </authorList>
    </citation>
    <scope>NUCLEOTIDE SEQUENCE [LARGE SCALE GENOMIC DNA]</scope>
    <source>
        <strain evidence="3 4">DSM 103236</strain>
    </source>
</reference>
<reference evidence="2" key="4">
    <citation type="submission" date="2024-05" db="EMBL/GenBank/DDBJ databases">
        <authorList>
            <person name="Sun Q."/>
            <person name="Zhou Y."/>
        </authorList>
    </citation>
    <scope>NUCLEOTIDE SEQUENCE</scope>
    <source>
        <strain evidence="2">CGMCC 1.15644</strain>
    </source>
</reference>
<protein>
    <submittedName>
        <fullName evidence="3">Acetyltransferase (GNAT) family protein</fullName>
    </submittedName>
    <submittedName>
        <fullName evidence="2">N-acetyltransferase</fullName>
    </submittedName>
</protein>
<dbReference type="InterPro" id="IPR000182">
    <property type="entry name" value="GNAT_dom"/>
</dbReference>
<dbReference type="SUPFAM" id="SSF55729">
    <property type="entry name" value="Acyl-CoA N-acyltransferases (Nat)"/>
    <property type="match status" value="1"/>
</dbReference>
<dbReference type="PANTHER" id="PTHR43233:SF1">
    <property type="entry name" value="FAMILY N-ACETYLTRANSFERASE, PUTATIVE (AFU_ORTHOLOGUE AFUA_6G03350)-RELATED"/>
    <property type="match status" value="1"/>
</dbReference>
<dbReference type="Proteomes" id="UP000295684">
    <property type="component" value="Unassembled WGS sequence"/>
</dbReference>